<dbReference type="SUPFAM" id="SSF50182">
    <property type="entry name" value="Sm-like ribonucleoproteins"/>
    <property type="match status" value="1"/>
</dbReference>
<keyword evidence="11" id="KW-1185">Reference proteome</keyword>
<dbReference type="OrthoDB" id="31543at2157"/>
<dbReference type="InterPro" id="IPR023408">
    <property type="entry name" value="MscS_beta-dom_sf"/>
</dbReference>
<dbReference type="SUPFAM" id="SSF82689">
    <property type="entry name" value="Mechanosensitive channel protein MscS (YggB), C-terminal domain"/>
    <property type="match status" value="1"/>
</dbReference>
<name>A0A1I6HVV2_9EURY</name>
<feature type="domain" description="Mechanosensitive ion channel MscS C-terminal" evidence="9">
    <location>
        <begin position="283"/>
        <end position="367"/>
    </location>
</feature>
<dbReference type="InterPro" id="IPR010920">
    <property type="entry name" value="LSM_dom_sf"/>
</dbReference>
<dbReference type="STRING" id="555875.SAMN04488124_2521"/>
<evidence type="ECO:0000313" key="11">
    <source>
        <dbReference type="Proteomes" id="UP000243250"/>
    </source>
</evidence>
<evidence type="ECO:0000259" key="9">
    <source>
        <dbReference type="Pfam" id="PF21082"/>
    </source>
</evidence>
<dbReference type="Gene3D" id="1.10.287.1260">
    <property type="match status" value="1"/>
</dbReference>
<feature type="transmembrane region" description="Helical" evidence="7">
    <location>
        <begin position="163"/>
        <end position="184"/>
    </location>
</feature>
<evidence type="ECO:0000256" key="7">
    <source>
        <dbReference type="SAM" id="Phobius"/>
    </source>
</evidence>
<evidence type="ECO:0000256" key="5">
    <source>
        <dbReference type="ARBA" id="ARBA00022989"/>
    </source>
</evidence>
<feature type="transmembrane region" description="Helical" evidence="7">
    <location>
        <begin position="122"/>
        <end position="142"/>
    </location>
</feature>
<dbReference type="GO" id="GO:0008381">
    <property type="term" value="F:mechanosensitive monoatomic ion channel activity"/>
    <property type="evidence" value="ECO:0007669"/>
    <property type="project" value="InterPro"/>
</dbReference>
<dbReference type="InterPro" id="IPR011014">
    <property type="entry name" value="MscS_channel_TM-2"/>
</dbReference>
<evidence type="ECO:0000256" key="4">
    <source>
        <dbReference type="ARBA" id="ARBA00022692"/>
    </source>
</evidence>
<evidence type="ECO:0000313" key="10">
    <source>
        <dbReference type="EMBL" id="SFR58573.1"/>
    </source>
</evidence>
<proteinExistence type="inferred from homology"/>
<keyword evidence="5 7" id="KW-1133">Transmembrane helix</keyword>
<dbReference type="SUPFAM" id="SSF82861">
    <property type="entry name" value="Mechanosensitive channel protein MscS (YggB), transmembrane region"/>
    <property type="match status" value="1"/>
</dbReference>
<dbReference type="InterPro" id="IPR049278">
    <property type="entry name" value="MS_channel_C"/>
</dbReference>
<evidence type="ECO:0000256" key="1">
    <source>
        <dbReference type="ARBA" id="ARBA00004651"/>
    </source>
</evidence>
<evidence type="ECO:0000259" key="8">
    <source>
        <dbReference type="Pfam" id="PF00924"/>
    </source>
</evidence>
<protein>
    <submittedName>
        <fullName evidence="10">Mechanosensitive ion channel</fullName>
    </submittedName>
</protein>
<sequence length="403" mass="43372">MQMMLLEELLTGVRSSLAQLATTEARLGATAVLFGLAVSVAALLAPRAVTRAAVTFDRRVLSDPRVPEPVTEARWLLPPSLVVRSLQTVVVVTTALAVLVVWGREDLALATTVFLASLVPHVVRILLTVALLAGAYVGTDTLESWLSSYAADSDRINEHQQGIVFRVLQLVVLAAVGLATITLWDPNLLDGLLVGAGFLGIVVGMAARQTLGSLIAGFVLMFSRPFEIGDWVEIDGEEGIVSDITIINTRLRNFDGETVVFPNDRATNATITNRTRRDQLRLTVDVGVDYETDLDVAVDVAEAAVEDVDVVADVPAPNVLPTTFGDSSVGLKVRFWIKHPSAPRRAKANAAVVRAVKSAFDANDIKIPYPQRELHGREEVGGFVVRRTGREAETPNRVSTGGD</sequence>
<evidence type="ECO:0000256" key="6">
    <source>
        <dbReference type="ARBA" id="ARBA00023136"/>
    </source>
</evidence>
<keyword evidence="6 7" id="KW-0472">Membrane</keyword>
<feature type="transmembrane region" description="Helical" evidence="7">
    <location>
        <begin position="196"/>
        <end position="222"/>
    </location>
</feature>
<dbReference type="AlphaFoldDB" id="A0A1I6HVV2"/>
<reference evidence="11" key="1">
    <citation type="submission" date="2016-10" db="EMBL/GenBank/DDBJ databases">
        <authorList>
            <person name="Varghese N."/>
            <person name="Submissions S."/>
        </authorList>
    </citation>
    <scope>NUCLEOTIDE SEQUENCE [LARGE SCALE GENOMIC DNA]</scope>
    <source>
        <strain evidence="11">CGMCC 1.8711</strain>
    </source>
</reference>
<organism evidence="10 11">
    <name type="scientific">Halogeometricum limi</name>
    <dbReference type="NCBI Taxonomy" id="555875"/>
    <lineage>
        <taxon>Archaea</taxon>
        <taxon>Methanobacteriati</taxon>
        <taxon>Methanobacteriota</taxon>
        <taxon>Stenosarchaea group</taxon>
        <taxon>Halobacteria</taxon>
        <taxon>Halobacteriales</taxon>
        <taxon>Haloferacaceae</taxon>
        <taxon>Halogeometricum</taxon>
    </lineage>
</organism>
<accession>A0A1I6HVV2</accession>
<keyword evidence="4 7" id="KW-0812">Transmembrane</keyword>
<feature type="transmembrane region" description="Helical" evidence="7">
    <location>
        <begin position="81"/>
        <end position="102"/>
    </location>
</feature>
<evidence type="ECO:0000256" key="2">
    <source>
        <dbReference type="ARBA" id="ARBA00008017"/>
    </source>
</evidence>
<dbReference type="PANTHER" id="PTHR30221">
    <property type="entry name" value="SMALL-CONDUCTANCE MECHANOSENSITIVE CHANNEL"/>
    <property type="match status" value="1"/>
</dbReference>
<dbReference type="Pfam" id="PF00924">
    <property type="entry name" value="MS_channel_2nd"/>
    <property type="match status" value="1"/>
</dbReference>
<feature type="domain" description="Mechanosensitive ion channel MscS" evidence="8">
    <location>
        <begin position="211"/>
        <end position="276"/>
    </location>
</feature>
<comment type="subcellular location">
    <subcellularLocation>
        <location evidence="1">Cell membrane</location>
        <topology evidence="1">Multi-pass membrane protein</topology>
    </subcellularLocation>
</comment>
<dbReference type="InterPro" id="IPR045275">
    <property type="entry name" value="MscS_archaea/bacteria_type"/>
</dbReference>
<dbReference type="Pfam" id="PF21082">
    <property type="entry name" value="MS_channel_3rd"/>
    <property type="match status" value="1"/>
</dbReference>
<dbReference type="GO" id="GO:0005886">
    <property type="term" value="C:plasma membrane"/>
    <property type="evidence" value="ECO:0007669"/>
    <property type="project" value="UniProtKB-SubCell"/>
</dbReference>
<dbReference type="InterPro" id="IPR011066">
    <property type="entry name" value="MscS_channel_C_sf"/>
</dbReference>
<evidence type="ECO:0000256" key="3">
    <source>
        <dbReference type="ARBA" id="ARBA00022475"/>
    </source>
</evidence>
<dbReference type="Gene3D" id="3.30.70.100">
    <property type="match status" value="1"/>
</dbReference>
<dbReference type="EMBL" id="FOYS01000004">
    <property type="protein sequence ID" value="SFR58573.1"/>
    <property type="molecule type" value="Genomic_DNA"/>
</dbReference>
<dbReference type="InterPro" id="IPR006685">
    <property type="entry name" value="MscS_channel_2nd"/>
</dbReference>
<keyword evidence="3" id="KW-1003">Cell membrane</keyword>
<dbReference type="PANTHER" id="PTHR30221:SF20">
    <property type="entry name" value="SMALL-CONDUCTANCE MECHANOSENSITIVE CHANNEL"/>
    <property type="match status" value="1"/>
</dbReference>
<feature type="transmembrane region" description="Helical" evidence="7">
    <location>
        <begin position="28"/>
        <end position="49"/>
    </location>
</feature>
<gene>
    <name evidence="10" type="ORF">SAMN04488124_2521</name>
</gene>
<dbReference type="Proteomes" id="UP000243250">
    <property type="component" value="Unassembled WGS sequence"/>
</dbReference>
<comment type="similarity">
    <text evidence="2">Belongs to the MscS (TC 1.A.23) family.</text>
</comment>
<dbReference type="Gene3D" id="2.30.30.60">
    <property type="match status" value="1"/>
</dbReference>